<dbReference type="AlphaFoldDB" id="A0AAU9R1N6"/>
<sequence length="206" mass="24888">MSYYIIEDKRIVLSNTENALQHYTNSANDECFEIKPEDIPQLLFLKRSIYNLDWETYIYLDGKANKQRHWIESNDHSFILDFVDDKFYEPVFLFKAINGQTYYTNNIGSYDYEQYRVLNLSKDELLRIWLKVEKGQSFDDFIQDALYYKTFVLEEELESNRITDFPSDDAIYIDDEYFELLENGYYTEFLEELLEIDLEELITNKE</sequence>
<dbReference type="RefSeq" id="WP_409588131.1">
    <property type="nucleotide sequence ID" value="NZ_CAKMTZ010000002.1"/>
</dbReference>
<evidence type="ECO:0008006" key="3">
    <source>
        <dbReference type="Google" id="ProtNLM"/>
    </source>
</evidence>
<accession>A0AAU9R1N6</accession>
<protein>
    <recommendedName>
        <fullName evidence="3">DUF4375 domain-containing protein</fullName>
    </recommendedName>
</protein>
<organism evidence="1 2">
    <name type="scientific">Vibrio jasicida</name>
    <dbReference type="NCBI Taxonomy" id="766224"/>
    <lineage>
        <taxon>Bacteria</taxon>
        <taxon>Pseudomonadati</taxon>
        <taxon>Pseudomonadota</taxon>
        <taxon>Gammaproteobacteria</taxon>
        <taxon>Vibrionales</taxon>
        <taxon>Vibrionaceae</taxon>
        <taxon>Vibrio</taxon>
    </lineage>
</organism>
<evidence type="ECO:0000313" key="2">
    <source>
        <dbReference type="Proteomes" id="UP001295462"/>
    </source>
</evidence>
<reference evidence="1" key="1">
    <citation type="submission" date="2022-01" db="EMBL/GenBank/DDBJ databases">
        <authorList>
            <person name="Lagorce A."/>
        </authorList>
    </citation>
    <scope>NUCLEOTIDE SEQUENCE</scope>
    <source>
        <strain evidence="1">Th15_F1_A12</strain>
    </source>
</reference>
<proteinExistence type="predicted"/>
<gene>
    <name evidence="1" type="ORF">THF1A12_90069</name>
</gene>
<comment type="caution">
    <text evidence="1">The sequence shown here is derived from an EMBL/GenBank/DDBJ whole genome shotgun (WGS) entry which is preliminary data.</text>
</comment>
<evidence type="ECO:0000313" key="1">
    <source>
        <dbReference type="EMBL" id="CAH1603965.1"/>
    </source>
</evidence>
<dbReference type="EMBL" id="CAKMUD010000149">
    <property type="protein sequence ID" value="CAH1603965.1"/>
    <property type="molecule type" value="Genomic_DNA"/>
</dbReference>
<name>A0AAU9R1N6_9VIBR</name>
<dbReference type="Proteomes" id="UP001295462">
    <property type="component" value="Unassembled WGS sequence"/>
</dbReference>